<reference evidence="2 3" key="1">
    <citation type="journal article" date="2017" name="Int. J. Parasitol.">
        <title>The genome of the protozoan parasite Cystoisospora suis and a reverse vaccinology approach to identify vaccine candidates.</title>
        <authorList>
            <person name="Palmieri N."/>
            <person name="Shrestha A."/>
            <person name="Ruttkowski B."/>
            <person name="Beck T."/>
            <person name="Vogl C."/>
            <person name="Tomley F."/>
            <person name="Blake D.P."/>
            <person name="Joachim A."/>
        </authorList>
    </citation>
    <scope>NUCLEOTIDE SEQUENCE [LARGE SCALE GENOMIC DNA]</scope>
    <source>
        <strain evidence="2 3">Wien I</strain>
    </source>
</reference>
<dbReference type="EMBL" id="MIGC01007112">
    <property type="protein sequence ID" value="PHJ15872.1"/>
    <property type="molecule type" value="Genomic_DNA"/>
</dbReference>
<evidence type="ECO:0000256" key="1">
    <source>
        <dbReference type="SAM" id="MobiDB-lite"/>
    </source>
</evidence>
<dbReference type="Proteomes" id="UP000221165">
    <property type="component" value="Unassembled WGS sequence"/>
</dbReference>
<keyword evidence="3" id="KW-1185">Reference proteome</keyword>
<proteinExistence type="predicted"/>
<gene>
    <name evidence="2" type="ORF">CSUI_010315</name>
</gene>
<feature type="compositionally biased region" description="Low complexity" evidence="1">
    <location>
        <begin position="20"/>
        <end position="35"/>
    </location>
</feature>
<evidence type="ECO:0000313" key="3">
    <source>
        <dbReference type="Proteomes" id="UP000221165"/>
    </source>
</evidence>
<dbReference type="VEuPathDB" id="ToxoDB:CSUI_010315"/>
<feature type="region of interest" description="Disordered" evidence="1">
    <location>
        <begin position="1"/>
        <end position="44"/>
    </location>
</feature>
<dbReference type="AlphaFoldDB" id="A0A2C6KH63"/>
<feature type="region of interest" description="Disordered" evidence="1">
    <location>
        <begin position="56"/>
        <end position="128"/>
    </location>
</feature>
<sequence length="128" mass="13642">MLERRGTLRYGAERRLRQFGSRGDSSSSSSYGGASFYMPGTPFSMHSSSGIFLPTLTLHEHQRSPSSSTSDIGGGDRGREFDIDGAMRASHRPPPGTGAGGGGGNHQNLSSSSHHPHPTQGHHRQQSI</sequence>
<protein>
    <submittedName>
        <fullName evidence="2">Lysine decarboxylase</fullName>
    </submittedName>
</protein>
<evidence type="ECO:0000313" key="2">
    <source>
        <dbReference type="EMBL" id="PHJ15872.1"/>
    </source>
</evidence>
<accession>A0A2C6KH63</accession>
<feature type="compositionally biased region" description="Basic residues" evidence="1">
    <location>
        <begin position="114"/>
        <end position="128"/>
    </location>
</feature>
<dbReference type="RefSeq" id="XP_067917604.1">
    <property type="nucleotide sequence ID" value="XM_068070420.1"/>
</dbReference>
<dbReference type="GeneID" id="94433631"/>
<feature type="compositionally biased region" description="Basic and acidic residues" evidence="1">
    <location>
        <begin position="1"/>
        <end position="16"/>
    </location>
</feature>
<organism evidence="2 3">
    <name type="scientific">Cystoisospora suis</name>
    <dbReference type="NCBI Taxonomy" id="483139"/>
    <lineage>
        <taxon>Eukaryota</taxon>
        <taxon>Sar</taxon>
        <taxon>Alveolata</taxon>
        <taxon>Apicomplexa</taxon>
        <taxon>Conoidasida</taxon>
        <taxon>Coccidia</taxon>
        <taxon>Eucoccidiorida</taxon>
        <taxon>Eimeriorina</taxon>
        <taxon>Sarcocystidae</taxon>
        <taxon>Cystoisospora</taxon>
    </lineage>
</organism>
<feature type="non-terminal residue" evidence="2">
    <location>
        <position position="128"/>
    </location>
</feature>
<name>A0A2C6KH63_9APIC</name>
<comment type="caution">
    <text evidence="2">The sequence shown here is derived from an EMBL/GenBank/DDBJ whole genome shotgun (WGS) entry which is preliminary data.</text>
</comment>